<comment type="similarity">
    <text evidence="2">Belongs to the outer membrane factor (OMF) (TC 1.B.17) family.</text>
</comment>
<organism evidence="5">
    <name type="scientific">Marinobacter nauticus</name>
    <name type="common">Marinobacter hydrocarbonoclasticus</name>
    <name type="synonym">Marinobacter aquaeolei</name>
    <dbReference type="NCBI Taxonomy" id="2743"/>
    <lineage>
        <taxon>Bacteria</taxon>
        <taxon>Pseudomonadati</taxon>
        <taxon>Pseudomonadota</taxon>
        <taxon>Gammaproteobacteria</taxon>
        <taxon>Pseudomonadales</taxon>
        <taxon>Marinobacteraceae</taxon>
        <taxon>Marinobacter</taxon>
    </lineage>
</organism>
<dbReference type="GO" id="GO:0015562">
    <property type="term" value="F:efflux transmembrane transporter activity"/>
    <property type="evidence" value="ECO:0007669"/>
    <property type="project" value="InterPro"/>
</dbReference>
<dbReference type="InterPro" id="IPR010131">
    <property type="entry name" value="MdtP/NodT-like"/>
</dbReference>
<accession>A0A455W680</accession>
<gene>
    <name evidence="5" type="ORF">YBY_27830</name>
</gene>
<dbReference type="EMBL" id="AP019537">
    <property type="protein sequence ID" value="BBJ04934.1"/>
    <property type="molecule type" value="Genomic_DNA"/>
</dbReference>
<dbReference type="PROSITE" id="PS51257">
    <property type="entry name" value="PROKAR_LIPOPROTEIN"/>
    <property type="match status" value="1"/>
</dbReference>
<reference evidence="5" key="1">
    <citation type="submission" date="2019-03" db="EMBL/GenBank/DDBJ databases">
        <title>Whole genome analysis of nitrate-reducing bacteria Marinobacter hydrocarbonoclasticus YB03.</title>
        <authorList>
            <person name="Azam A.H."/>
            <person name="Yuk S.R."/>
            <person name="Kamarisima K."/>
            <person name="Miyanaga K."/>
            <person name="Tanji Y."/>
        </authorList>
    </citation>
    <scope>NUCLEOTIDE SEQUENCE</scope>
    <source>
        <strain evidence="5">YB03</strain>
    </source>
</reference>
<protein>
    <submittedName>
        <fullName evidence="5">Cytochrome c</fullName>
    </submittedName>
</protein>
<evidence type="ECO:0000256" key="4">
    <source>
        <dbReference type="ARBA" id="ARBA00023237"/>
    </source>
</evidence>
<sequence>MKNLIGGAIAVLFLQGCATMAPPDYSKLEADLDPLLQSPARGQIHQTLELSEQERFERVDDLLFEPLTPGNAQHLALVNSPHIRAHLHRLGIVEAEQLQAQMLSNPTLAVSAMRPDGGGRWELGLGLSQSLLDLMTHSLRKTLAEEALTSARLELLDTLNQELYQVQQDYFHAVGASHREAVAQLALNAAETAVLLAERLHEAGNLKELSLLHHRDQQLQRQRALRRAQADAQQAQTTLALRLGLEHPAMMELPATLPQLPNDEQIDVADLTDHALTQRLDLRIARQVQAVAEHRQAFYARQGGITQWDIGIDVERESDGGYSAGPSMSIGLPLFDRNQARRAGAGAQLLRADALVNARELELRTQLPDLANRLRLTRTNVEQLEQQVIPQWQRQVDLSLREYNFMLMGAFDLLNARAREFDAWLEHAETLEQYWIQRIHLAMISATPLDAALPDAVQLPSVHAGGQGHDHHNH</sequence>
<evidence type="ECO:0000256" key="3">
    <source>
        <dbReference type="ARBA" id="ARBA00022452"/>
    </source>
</evidence>
<dbReference type="InterPro" id="IPR003423">
    <property type="entry name" value="OMP_efflux"/>
</dbReference>
<dbReference type="SUPFAM" id="SSF56954">
    <property type="entry name" value="Outer membrane efflux proteins (OEP)"/>
    <property type="match status" value="1"/>
</dbReference>
<dbReference type="Gene3D" id="1.20.1600.10">
    <property type="entry name" value="Outer membrane efflux proteins (OEP)"/>
    <property type="match status" value="1"/>
</dbReference>
<comment type="subcellular location">
    <subcellularLocation>
        <location evidence="1">Cell outer membrane</location>
    </subcellularLocation>
</comment>
<keyword evidence="3" id="KW-1134">Transmembrane beta strand</keyword>
<dbReference type="PANTHER" id="PTHR30203">
    <property type="entry name" value="OUTER MEMBRANE CATION EFFLUX PROTEIN"/>
    <property type="match status" value="1"/>
</dbReference>
<evidence type="ECO:0000256" key="2">
    <source>
        <dbReference type="ARBA" id="ARBA00007613"/>
    </source>
</evidence>
<evidence type="ECO:0000256" key="1">
    <source>
        <dbReference type="ARBA" id="ARBA00004442"/>
    </source>
</evidence>
<keyword evidence="4" id="KW-0998">Cell outer membrane</keyword>
<proteinExistence type="inferred from homology"/>
<name>A0A455W680_MARNT</name>
<dbReference type="PANTHER" id="PTHR30203:SF24">
    <property type="entry name" value="BLR4935 PROTEIN"/>
    <property type="match status" value="1"/>
</dbReference>
<dbReference type="Pfam" id="PF02321">
    <property type="entry name" value="OEP"/>
    <property type="match status" value="1"/>
</dbReference>
<keyword evidence="3" id="KW-0812">Transmembrane</keyword>
<keyword evidence="3" id="KW-0472">Membrane</keyword>
<dbReference type="AlphaFoldDB" id="A0A455W680"/>
<evidence type="ECO:0000313" key="5">
    <source>
        <dbReference type="EMBL" id="BBJ04934.1"/>
    </source>
</evidence>